<dbReference type="RefSeq" id="WP_168546154.1">
    <property type="nucleotide sequence ID" value="NZ_BAAAKS010000008.1"/>
</dbReference>
<evidence type="ECO:0000313" key="1">
    <source>
        <dbReference type="EMBL" id="NKY19142.1"/>
    </source>
</evidence>
<comment type="caution">
    <text evidence="1">The sequence shown here is derived from an EMBL/GenBank/DDBJ whole genome shotgun (WGS) entry which is preliminary data.</text>
</comment>
<proteinExistence type="predicted"/>
<organism evidence="1 2">
    <name type="scientific">Tsukamurella spumae</name>
    <dbReference type="NCBI Taxonomy" id="44753"/>
    <lineage>
        <taxon>Bacteria</taxon>
        <taxon>Bacillati</taxon>
        <taxon>Actinomycetota</taxon>
        <taxon>Actinomycetes</taxon>
        <taxon>Mycobacteriales</taxon>
        <taxon>Tsukamurellaceae</taxon>
        <taxon>Tsukamurella</taxon>
    </lineage>
</organism>
<keyword evidence="2" id="KW-1185">Reference proteome</keyword>
<reference evidence="1 2" key="1">
    <citation type="submission" date="2020-04" db="EMBL/GenBank/DDBJ databases">
        <title>MicrobeNet Type strains.</title>
        <authorList>
            <person name="Nicholson A.C."/>
        </authorList>
    </citation>
    <scope>NUCLEOTIDE SEQUENCE [LARGE SCALE GENOMIC DNA]</scope>
    <source>
        <strain evidence="1 2">DSM 44113</strain>
    </source>
</reference>
<dbReference type="Proteomes" id="UP000582646">
    <property type="component" value="Unassembled WGS sequence"/>
</dbReference>
<gene>
    <name evidence="1" type="ORF">HF999_12270</name>
</gene>
<evidence type="ECO:0000313" key="2">
    <source>
        <dbReference type="Proteomes" id="UP000582646"/>
    </source>
</evidence>
<dbReference type="AlphaFoldDB" id="A0A846X4M6"/>
<accession>A0A846X4M6</accession>
<protein>
    <submittedName>
        <fullName evidence="1">Uncharacterized protein</fullName>
    </submittedName>
</protein>
<name>A0A846X4M6_9ACTN</name>
<dbReference type="EMBL" id="JAAXOQ010000015">
    <property type="protein sequence ID" value="NKY19142.1"/>
    <property type="molecule type" value="Genomic_DNA"/>
</dbReference>
<sequence length="337" mass="34246">MPSIIHYGGGVHGRRLRLVPVVLSSTVALGAALAGCGGTDSGGGAASSSAAAARQSIAAPATTAGCTNTPPTLPGTAVTVDVPQARVVLGGAGTGAPSALTVRPTAVARYSLFTNSLQVSQVSGEQPSGGNRDVTLPMVVQPTCADPLDAYVFFGAPTSTDPATTKALEVEAGTVGRVRFAPNGEVRSFVIAAPPGVSNDAQSAFEQALLQTFLRLVPLPAEPVGIGATWTATRTIRADSNLTQTMTVTLGGTLERPELKAKVDESPDDSVFRVPDSGTTLTVESYTSEGNGTMVLDPARAFGAGGVQLEGGRTLVGDDPAKKLVQKTGSVYRFDPK</sequence>